<sequence>MSTPPSSLSRHSSFAERISSALPPIRLRSRKSNLSSSSAENQNTNRTSSYRPYSVYQQTMYPAILRDPDATNKLLEAILETSGGRRSISRLARTCKAFMEPALNILWRDLDSFSPLIALFPNTLLKRTRRPGLGLAQNPKPEDWGRLLAYGERVRSISYIEASGSISASIFPIFEELRPRTWILPNLTSITWKSETAAGLERVRMFLGPELLGVTLEIGTRHPKLNDLLVEISSHAQLQSFSFTLHTNLPDNFTDIFQHNVALEKVAIAAPGALSSRVGKWAASLPNLRRFHLDLSGRTSTAVEGFFDDISPGSGYSTPSSVSDDDLDFSEIRKSAVRLTRDGPRRGAFARLTHLQLTGDVGNIATFLRHLTSPLVALELLIDDPPSPLAWQDVCGLVCEQFANTLQVLRVGPTPAARFSELVRSTSRGGDAPAYRLPLTHLGALPRLHRLDIDLPESVIFLNEDVAHLAAVCPNLEILRLCGTARFPQTVGAPQLTLDGLMPLTRYCRRLHTLAVVVNALEGSEETFECREASSRSLLRLNVGHSWVKDPLHTAILLSHLAPYLESLKFFQEKSRAGVVEANALAWQKVTDFLPHLQSIRLLERRQQPQPQVYVPPITDEKEVDATVITVDEGVSVHPEVVESGIQASVEVTDFAVQMTPETESVAIDATPAVIDTGIMVVPVFTEQAVETDQETDSSAEDSIARANGDAKHAGAKAPSLLSSYLQSPATGLLSFTSKIVHFYSYPFRYVYSFMPAISSSPDALSSKEVEPSSPIPGGMEDSFSEKPTNGHAVVDGSPVGL</sequence>
<evidence type="ECO:0000256" key="1">
    <source>
        <dbReference type="SAM" id="MobiDB-lite"/>
    </source>
</evidence>
<dbReference type="OrthoDB" id="268763at2759"/>
<evidence type="ECO:0000313" key="3">
    <source>
        <dbReference type="Proteomes" id="UP000218811"/>
    </source>
</evidence>
<feature type="region of interest" description="Disordered" evidence="1">
    <location>
        <begin position="763"/>
        <end position="802"/>
    </location>
</feature>
<evidence type="ECO:0000313" key="2">
    <source>
        <dbReference type="EMBL" id="PCH33905.1"/>
    </source>
</evidence>
<accession>A0A2H3IWU4</accession>
<dbReference type="AlphaFoldDB" id="A0A2H3IWU4"/>
<feature type="region of interest" description="Disordered" evidence="1">
    <location>
        <begin position="1"/>
        <end position="49"/>
    </location>
</feature>
<dbReference type="OMA" id="TAPIRFM"/>
<dbReference type="STRING" id="742152.A0A2H3IWU4"/>
<dbReference type="EMBL" id="KB467831">
    <property type="protein sequence ID" value="PCH33905.1"/>
    <property type="molecule type" value="Genomic_DNA"/>
</dbReference>
<feature type="compositionally biased region" description="Polar residues" evidence="1">
    <location>
        <begin position="39"/>
        <end position="49"/>
    </location>
</feature>
<feature type="compositionally biased region" description="Low complexity" evidence="1">
    <location>
        <begin position="1"/>
        <end position="12"/>
    </location>
</feature>
<protein>
    <recommendedName>
        <fullName evidence="4">F-box domain-containing protein</fullName>
    </recommendedName>
</protein>
<proteinExistence type="predicted"/>
<name>A0A2H3IWU4_WOLCO</name>
<evidence type="ECO:0008006" key="4">
    <source>
        <dbReference type="Google" id="ProtNLM"/>
    </source>
</evidence>
<dbReference type="Gene3D" id="3.80.10.10">
    <property type="entry name" value="Ribonuclease Inhibitor"/>
    <property type="match status" value="1"/>
</dbReference>
<reference evidence="2 3" key="1">
    <citation type="journal article" date="2012" name="Science">
        <title>The Paleozoic origin of enzymatic lignin decomposition reconstructed from 31 fungal genomes.</title>
        <authorList>
            <person name="Floudas D."/>
            <person name="Binder M."/>
            <person name="Riley R."/>
            <person name="Barry K."/>
            <person name="Blanchette R.A."/>
            <person name="Henrissat B."/>
            <person name="Martinez A.T."/>
            <person name="Otillar R."/>
            <person name="Spatafora J.W."/>
            <person name="Yadav J.S."/>
            <person name="Aerts A."/>
            <person name="Benoit I."/>
            <person name="Boyd A."/>
            <person name="Carlson A."/>
            <person name="Copeland A."/>
            <person name="Coutinho P.M."/>
            <person name="de Vries R.P."/>
            <person name="Ferreira P."/>
            <person name="Findley K."/>
            <person name="Foster B."/>
            <person name="Gaskell J."/>
            <person name="Glotzer D."/>
            <person name="Gorecki P."/>
            <person name="Heitman J."/>
            <person name="Hesse C."/>
            <person name="Hori C."/>
            <person name="Igarashi K."/>
            <person name="Jurgens J.A."/>
            <person name="Kallen N."/>
            <person name="Kersten P."/>
            <person name="Kohler A."/>
            <person name="Kuees U."/>
            <person name="Kumar T.K.A."/>
            <person name="Kuo A."/>
            <person name="LaButti K."/>
            <person name="Larrondo L.F."/>
            <person name="Lindquist E."/>
            <person name="Ling A."/>
            <person name="Lombard V."/>
            <person name="Lucas S."/>
            <person name="Lundell T."/>
            <person name="Martin R."/>
            <person name="McLaughlin D.J."/>
            <person name="Morgenstern I."/>
            <person name="Morin E."/>
            <person name="Murat C."/>
            <person name="Nagy L.G."/>
            <person name="Nolan M."/>
            <person name="Ohm R.A."/>
            <person name="Patyshakuliyeva A."/>
            <person name="Rokas A."/>
            <person name="Ruiz-Duenas F.J."/>
            <person name="Sabat G."/>
            <person name="Salamov A."/>
            <person name="Samejima M."/>
            <person name="Schmutz J."/>
            <person name="Slot J.C."/>
            <person name="St John F."/>
            <person name="Stenlid J."/>
            <person name="Sun H."/>
            <person name="Sun S."/>
            <person name="Syed K."/>
            <person name="Tsang A."/>
            <person name="Wiebenga A."/>
            <person name="Young D."/>
            <person name="Pisabarro A."/>
            <person name="Eastwood D.C."/>
            <person name="Martin F."/>
            <person name="Cullen D."/>
            <person name="Grigoriev I.V."/>
            <person name="Hibbett D.S."/>
        </authorList>
    </citation>
    <scope>NUCLEOTIDE SEQUENCE [LARGE SCALE GENOMIC DNA]</scope>
    <source>
        <strain evidence="2 3">MD-104</strain>
    </source>
</reference>
<keyword evidence="3" id="KW-1185">Reference proteome</keyword>
<dbReference type="InterPro" id="IPR032675">
    <property type="entry name" value="LRR_dom_sf"/>
</dbReference>
<organism evidence="2 3">
    <name type="scientific">Wolfiporia cocos (strain MD-104)</name>
    <name type="common">Brown rot fungus</name>
    <dbReference type="NCBI Taxonomy" id="742152"/>
    <lineage>
        <taxon>Eukaryota</taxon>
        <taxon>Fungi</taxon>
        <taxon>Dikarya</taxon>
        <taxon>Basidiomycota</taxon>
        <taxon>Agaricomycotina</taxon>
        <taxon>Agaricomycetes</taxon>
        <taxon>Polyporales</taxon>
        <taxon>Phaeolaceae</taxon>
        <taxon>Wolfiporia</taxon>
    </lineage>
</organism>
<gene>
    <name evidence="2" type="ORF">WOLCODRAFT_61126</name>
</gene>
<dbReference type="Proteomes" id="UP000218811">
    <property type="component" value="Unassembled WGS sequence"/>
</dbReference>